<organism evidence="1 2">
    <name type="scientific">Araneus ventricosus</name>
    <name type="common">Orbweaver spider</name>
    <name type="synonym">Epeira ventricosa</name>
    <dbReference type="NCBI Taxonomy" id="182803"/>
    <lineage>
        <taxon>Eukaryota</taxon>
        <taxon>Metazoa</taxon>
        <taxon>Ecdysozoa</taxon>
        <taxon>Arthropoda</taxon>
        <taxon>Chelicerata</taxon>
        <taxon>Arachnida</taxon>
        <taxon>Araneae</taxon>
        <taxon>Araneomorphae</taxon>
        <taxon>Entelegynae</taxon>
        <taxon>Araneoidea</taxon>
        <taxon>Araneidae</taxon>
        <taxon>Araneus</taxon>
    </lineage>
</organism>
<name>A0A4Y2TBY7_ARAVE</name>
<reference evidence="1 2" key="1">
    <citation type="journal article" date="2019" name="Sci. Rep.">
        <title>Orb-weaving spider Araneus ventricosus genome elucidates the spidroin gene catalogue.</title>
        <authorList>
            <person name="Kono N."/>
            <person name="Nakamura H."/>
            <person name="Ohtoshi R."/>
            <person name="Moran D.A.P."/>
            <person name="Shinohara A."/>
            <person name="Yoshida Y."/>
            <person name="Fujiwara M."/>
            <person name="Mori M."/>
            <person name="Tomita M."/>
            <person name="Arakawa K."/>
        </authorList>
    </citation>
    <scope>NUCLEOTIDE SEQUENCE [LARGE SCALE GENOMIC DNA]</scope>
</reference>
<gene>
    <name evidence="1" type="ORF">AVEN_76762_1</name>
</gene>
<dbReference type="AlphaFoldDB" id="A0A4Y2TBY7"/>
<accession>A0A4Y2TBY7</accession>
<evidence type="ECO:0000313" key="2">
    <source>
        <dbReference type="Proteomes" id="UP000499080"/>
    </source>
</evidence>
<proteinExistence type="predicted"/>
<keyword evidence="2" id="KW-1185">Reference proteome</keyword>
<protein>
    <submittedName>
        <fullName evidence="1">Uncharacterized protein</fullName>
    </submittedName>
</protein>
<evidence type="ECO:0000313" key="1">
    <source>
        <dbReference type="EMBL" id="GBN98102.1"/>
    </source>
</evidence>
<comment type="caution">
    <text evidence="1">The sequence shown here is derived from an EMBL/GenBank/DDBJ whole genome shotgun (WGS) entry which is preliminary data.</text>
</comment>
<dbReference type="Proteomes" id="UP000499080">
    <property type="component" value="Unassembled WGS sequence"/>
</dbReference>
<sequence>NVMFVGINVGFRSMNKMPVEGLPISVSVSSLFRETYRHKDFAQALRFKPNTFNSMSVTFLEPPTHMPLTFTDGSHIHKIQEILGGKQSRTFVDEIVHLICGASSDDWDRLWFRLIVSISRIGHVRTRGFIRKGIFFFLEPE</sequence>
<dbReference type="EMBL" id="BGPR01027531">
    <property type="protein sequence ID" value="GBN98102.1"/>
    <property type="molecule type" value="Genomic_DNA"/>
</dbReference>
<feature type="non-terminal residue" evidence="1">
    <location>
        <position position="1"/>
    </location>
</feature>